<name>Q3SIT8_THIDA</name>
<dbReference type="STRING" id="292415.Tbd_1484"/>
<dbReference type="OrthoDB" id="335174at2"/>
<dbReference type="SUPFAM" id="SSF46626">
    <property type="entry name" value="Cytochrome c"/>
    <property type="match status" value="1"/>
</dbReference>
<dbReference type="Pfam" id="PF13442">
    <property type="entry name" value="Cytochrome_CBB3"/>
    <property type="match status" value="1"/>
</dbReference>
<dbReference type="EMBL" id="CP000116">
    <property type="protein sequence ID" value="AAZ97437.1"/>
    <property type="molecule type" value="Genomic_DNA"/>
</dbReference>
<keyword evidence="5" id="KW-0732">Signal</keyword>
<protein>
    <recommendedName>
        <fullName evidence="6">Cytochrome c domain-containing protein</fullName>
    </recommendedName>
</protein>
<evidence type="ECO:0000256" key="3">
    <source>
        <dbReference type="ARBA" id="ARBA00023004"/>
    </source>
</evidence>
<dbReference type="Gene3D" id="1.10.760.10">
    <property type="entry name" value="Cytochrome c-like domain"/>
    <property type="match status" value="1"/>
</dbReference>
<gene>
    <name evidence="7" type="ordered locus">Tbd_1484</name>
</gene>
<dbReference type="GO" id="GO:0046872">
    <property type="term" value="F:metal ion binding"/>
    <property type="evidence" value="ECO:0007669"/>
    <property type="project" value="UniProtKB-KW"/>
</dbReference>
<dbReference type="GO" id="GO:0020037">
    <property type="term" value="F:heme binding"/>
    <property type="evidence" value="ECO:0007669"/>
    <property type="project" value="InterPro"/>
</dbReference>
<evidence type="ECO:0000313" key="8">
    <source>
        <dbReference type="Proteomes" id="UP000008291"/>
    </source>
</evidence>
<organism evidence="7 8">
    <name type="scientific">Thiobacillus denitrificans (strain ATCC 25259 / T1)</name>
    <dbReference type="NCBI Taxonomy" id="292415"/>
    <lineage>
        <taxon>Bacteria</taxon>
        <taxon>Pseudomonadati</taxon>
        <taxon>Pseudomonadota</taxon>
        <taxon>Betaproteobacteria</taxon>
        <taxon>Nitrosomonadales</taxon>
        <taxon>Thiobacillaceae</taxon>
        <taxon>Thiobacillus</taxon>
    </lineage>
</organism>
<keyword evidence="8" id="KW-1185">Reference proteome</keyword>
<evidence type="ECO:0000256" key="5">
    <source>
        <dbReference type="SAM" id="SignalP"/>
    </source>
</evidence>
<evidence type="ECO:0000256" key="4">
    <source>
        <dbReference type="PROSITE-ProRule" id="PRU00433"/>
    </source>
</evidence>
<dbReference type="AlphaFoldDB" id="Q3SIT8"/>
<dbReference type="HOGENOM" id="CLU_2482306_0_0_4"/>
<evidence type="ECO:0000313" key="7">
    <source>
        <dbReference type="EMBL" id="AAZ97437.1"/>
    </source>
</evidence>
<keyword evidence="1 4" id="KW-0349">Heme</keyword>
<dbReference type="InterPro" id="IPR036909">
    <property type="entry name" value="Cyt_c-like_dom_sf"/>
</dbReference>
<reference evidence="7 8" key="1">
    <citation type="journal article" date="2006" name="J. Bacteriol.">
        <title>The genome sequence of the obligately chemolithoautotrophic, facultatively anaerobic bacterium Thiobacillus denitrificans.</title>
        <authorList>
            <person name="Beller H.R."/>
            <person name="Chain P.S."/>
            <person name="Letain T.E."/>
            <person name="Chakicherla A."/>
            <person name="Larimer F.W."/>
            <person name="Richardson P.M."/>
            <person name="Coleman M.A."/>
            <person name="Wood A.P."/>
            <person name="Kelly D.P."/>
        </authorList>
    </citation>
    <scope>NUCLEOTIDE SEQUENCE [LARGE SCALE GENOMIC DNA]</scope>
    <source>
        <strain evidence="7 8">ATCC 25259</strain>
    </source>
</reference>
<evidence type="ECO:0000256" key="1">
    <source>
        <dbReference type="ARBA" id="ARBA00022617"/>
    </source>
</evidence>
<feature type="domain" description="Cytochrome c" evidence="6">
    <location>
        <begin position="21"/>
        <end position="87"/>
    </location>
</feature>
<evidence type="ECO:0000259" key="6">
    <source>
        <dbReference type="PROSITE" id="PS51007"/>
    </source>
</evidence>
<feature type="chain" id="PRO_5004228908" description="Cytochrome c domain-containing protein" evidence="5">
    <location>
        <begin position="21"/>
        <end position="87"/>
    </location>
</feature>
<dbReference type="KEGG" id="tbd:Tbd_1484"/>
<dbReference type="eggNOG" id="COG2010">
    <property type="taxonomic scope" value="Bacteria"/>
</dbReference>
<dbReference type="Proteomes" id="UP000008291">
    <property type="component" value="Chromosome"/>
</dbReference>
<dbReference type="PROSITE" id="PS51007">
    <property type="entry name" value="CYTC"/>
    <property type="match status" value="1"/>
</dbReference>
<keyword evidence="3 4" id="KW-0408">Iron</keyword>
<accession>Q3SIT8</accession>
<dbReference type="RefSeq" id="WP_011311996.1">
    <property type="nucleotide sequence ID" value="NC_007404.1"/>
</dbReference>
<feature type="signal peptide" evidence="5">
    <location>
        <begin position="1"/>
        <end position="20"/>
    </location>
</feature>
<dbReference type="InterPro" id="IPR009056">
    <property type="entry name" value="Cyt_c-like_dom"/>
</dbReference>
<proteinExistence type="predicted"/>
<evidence type="ECO:0000256" key="2">
    <source>
        <dbReference type="ARBA" id="ARBA00022723"/>
    </source>
</evidence>
<dbReference type="GO" id="GO:0009055">
    <property type="term" value="F:electron transfer activity"/>
    <property type="evidence" value="ECO:0007669"/>
    <property type="project" value="InterPro"/>
</dbReference>
<keyword evidence="2 4" id="KW-0479">Metal-binding</keyword>
<sequence>MKLRFLLLMLGTGLTLPALAQDAARGSALFQTQCSRCHRDGAAAMQTPLTELPTFLAGKSVRVHRFRLSETEVQDVIAYLASERPAQ</sequence>